<protein>
    <submittedName>
        <fullName evidence="2">Uncharacterized protein</fullName>
    </submittedName>
</protein>
<dbReference type="EMBL" id="SMLL01000003">
    <property type="protein sequence ID" value="TFZ01202.1"/>
    <property type="molecule type" value="Genomic_DNA"/>
</dbReference>
<name>A0A4Z0BR05_9BURK</name>
<dbReference type="AlphaFoldDB" id="A0A4Z0BR05"/>
<keyword evidence="3" id="KW-1185">Reference proteome</keyword>
<evidence type="ECO:0000256" key="1">
    <source>
        <dbReference type="SAM" id="MobiDB-lite"/>
    </source>
</evidence>
<sequence length="140" mass="15125">MTFLARLAQRCGQDASSIDVLYLDSFDLDKLYWQPSAIHHLKELTAAMRCLRADTLVVVDDCPSIAECIPAREGDGLMVLNPPAVGGKGLLVAQYAQAVGARLEFAEYQAGWTGMVPSQPSKDHDPPARQSPTRASIAAQ</sequence>
<feature type="compositionally biased region" description="Polar residues" evidence="1">
    <location>
        <begin position="130"/>
        <end position="140"/>
    </location>
</feature>
<accession>A0A4Z0BR05</accession>
<dbReference type="Proteomes" id="UP000297564">
    <property type="component" value="Unassembled WGS sequence"/>
</dbReference>
<gene>
    <name evidence="2" type="ORF">EZ242_07395</name>
</gene>
<organism evidence="2 3">
    <name type="scientific">Ramlibacter rhizophilus</name>
    <dbReference type="NCBI Taxonomy" id="1781167"/>
    <lineage>
        <taxon>Bacteria</taxon>
        <taxon>Pseudomonadati</taxon>
        <taxon>Pseudomonadota</taxon>
        <taxon>Betaproteobacteria</taxon>
        <taxon>Burkholderiales</taxon>
        <taxon>Comamonadaceae</taxon>
        <taxon>Ramlibacter</taxon>
    </lineage>
</organism>
<dbReference type="OrthoDB" id="7259632at2"/>
<proteinExistence type="predicted"/>
<evidence type="ECO:0000313" key="2">
    <source>
        <dbReference type="EMBL" id="TFZ01202.1"/>
    </source>
</evidence>
<comment type="caution">
    <text evidence="2">The sequence shown here is derived from an EMBL/GenBank/DDBJ whole genome shotgun (WGS) entry which is preliminary data.</text>
</comment>
<reference evidence="2 3" key="1">
    <citation type="submission" date="2019-03" db="EMBL/GenBank/DDBJ databases">
        <title>Ramlibacter rhizophilus CCTCC AB2015357, whole genome shotgun sequence.</title>
        <authorList>
            <person name="Zhang X."/>
            <person name="Feng G."/>
            <person name="Zhu H."/>
        </authorList>
    </citation>
    <scope>NUCLEOTIDE SEQUENCE [LARGE SCALE GENOMIC DNA]</scope>
    <source>
        <strain evidence="2 3">CCTCC AB2015357</strain>
    </source>
</reference>
<feature type="region of interest" description="Disordered" evidence="1">
    <location>
        <begin position="116"/>
        <end position="140"/>
    </location>
</feature>
<evidence type="ECO:0000313" key="3">
    <source>
        <dbReference type="Proteomes" id="UP000297564"/>
    </source>
</evidence>